<name>A0A9E6XSP1_9ACTN</name>
<dbReference type="KEGG" id="sbae:DSM104329_00345"/>
<evidence type="ECO:0000313" key="2">
    <source>
        <dbReference type="Proteomes" id="UP001162834"/>
    </source>
</evidence>
<evidence type="ECO:0000313" key="1">
    <source>
        <dbReference type="EMBL" id="UGS33978.1"/>
    </source>
</evidence>
<organism evidence="1 2">
    <name type="scientific">Capillimicrobium parvum</name>
    <dbReference type="NCBI Taxonomy" id="2884022"/>
    <lineage>
        <taxon>Bacteria</taxon>
        <taxon>Bacillati</taxon>
        <taxon>Actinomycetota</taxon>
        <taxon>Thermoleophilia</taxon>
        <taxon>Solirubrobacterales</taxon>
        <taxon>Capillimicrobiaceae</taxon>
        <taxon>Capillimicrobium</taxon>
    </lineage>
</organism>
<reference evidence="1" key="1">
    <citation type="journal article" date="2022" name="Int. J. Syst. Evol. Microbiol.">
        <title>Pseudomonas aegrilactucae sp. nov. and Pseudomonas morbosilactucae sp. nov., pathogens causing bacterial rot of lettuce in Japan.</title>
        <authorList>
            <person name="Sawada H."/>
            <person name="Fujikawa T."/>
            <person name="Satou M."/>
        </authorList>
    </citation>
    <scope>NUCLEOTIDE SEQUENCE</scope>
    <source>
        <strain evidence="1">0166_1</strain>
    </source>
</reference>
<keyword evidence="2" id="KW-1185">Reference proteome</keyword>
<gene>
    <name evidence="1" type="ORF">DSM104329_00345</name>
</gene>
<accession>A0A9E6XSP1</accession>
<sequence>MGLARPRFVPTVQRIERAIGGPIERRIGEGQGVSALLLAGRLSRRGLRVIGWARGAAVHTLNLPTARDVRHVKTAVARLDTRLEELCEQVAEMQEPPR</sequence>
<dbReference type="EMBL" id="CP087164">
    <property type="protein sequence ID" value="UGS33978.1"/>
    <property type="molecule type" value="Genomic_DNA"/>
</dbReference>
<dbReference type="AlphaFoldDB" id="A0A9E6XSP1"/>
<dbReference type="Proteomes" id="UP001162834">
    <property type="component" value="Chromosome"/>
</dbReference>
<proteinExistence type="predicted"/>
<protein>
    <submittedName>
        <fullName evidence="1">Uncharacterized protein</fullName>
    </submittedName>
</protein>